<dbReference type="VEuPathDB" id="MicrosporidiaDB:NCER_102381"/>
<gene>
    <name evidence="1" type="ORF">NCER_102381</name>
</gene>
<dbReference type="KEGG" id="nce:NCER_102381"/>
<dbReference type="InParanoid" id="C4VBX7"/>
<dbReference type="EMBL" id="ACOL01001123">
    <property type="protein sequence ID" value="EEQ81275.1"/>
    <property type="molecule type" value="Genomic_DNA"/>
</dbReference>
<comment type="caution">
    <text evidence="1">The sequence shown here is derived from an EMBL/GenBank/DDBJ whole genome shotgun (WGS) entry which is preliminary data.</text>
</comment>
<accession>C4VBX7</accession>
<name>C4VBX7_VAIC1</name>
<proteinExistence type="predicted"/>
<protein>
    <submittedName>
        <fullName evidence="1">Uncharacterized protein</fullName>
    </submittedName>
</protein>
<organism evidence="1 2">
    <name type="scientific">Vairimorpha ceranae (strain BRL01)</name>
    <name type="common">Microsporidian parasite</name>
    <name type="synonym">Nosema ceranae</name>
    <dbReference type="NCBI Taxonomy" id="578460"/>
    <lineage>
        <taxon>Eukaryota</taxon>
        <taxon>Fungi</taxon>
        <taxon>Fungi incertae sedis</taxon>
        <taxon>Microsporidia</taxon>
        <taxon>Nosematidae</taxon>
        <taxon>Vairimorpha</taxon>
    </lineage>
</organism>
<evidence type="ECO:0000313" key="2">
    <source>
        <dbReference type="Proteomes" id="UP000009082"/>
    </source>
</evidence>
<sequence length="135" mass="15285">MVVIDCSSDANKELTCNIKGVKTSEVLDTTDFGVLIKDTNTKKITFVDEVEVYCYEQEIVKEKNDKQLSAKNDKSYLTNRIVESSKILVSSINTVIGNSNKNVVNNESNVIDNVRNRFKGLLDKFENLKCEIEKK</sequence>
<dbReference type="Proteomes" id="UP000009082">
    <property type="component" value="Unassembled WGS sequence"/>
</dbReference>
<dbReference type="AlphaFoldDB" id="C4VBX7"/>
<dbReference type="HOGENOM" id="CLU_1886362_0_0_1"/>
<evidence type="ECO:0000313" key="1">
    <source>
        <dbReference type="EMBL" id="EEQ81275.1"/>
    </source>
</evidence>
<reference evidence="1 2" key="1">
    <citation type="journal article" date="2009" name="PLoS Pathog.">
        <title>Genomic analyses of the microsporidian Nosema ceranae, an emergent pathogen of honey bees.</title>
        <authorList>
            <person name="Cornman R.S."/>
            <person name="Chen Y.P."/>
            <person name="Schatz M.C."/>
            <person name="Street C."/>
            <person name="Zhao Y."/>
            <person name="Desany B."/>
            <person name="Egholm M."/>
            <person name="Hutchison S."/>
            <person name="Pettis J.S."/>
            <person name="Lipkin W.I."/>
            <person name="Evans J.D."/>
        </authorList>
    </citation>
    <scope>NUCLEOTIDE SEQUENCE [LARGE SCALE GENOMIC DNA]</scope>
    <source>
        <strain evidence="1 2">BRL01</strain>
    </source>
</reference>